<reference evidence="2" key="2">
    <citation type="submission" date="2025-08" db="UniProtKB">
        <authorList>
            <consortium name="RefSeq"/>
        </authorList>
    </citation>
    <scope>IDENTIFICATION</scope>
    <source>
        <tissue evidence="2">Leaf</tissue>
    </source>
</reference>
<proteinExistence type="predicted"/>
<dbReference type="Gene3D" id="3.60.10.10">
    <property type="entry name" value="Endonuclease/exonuclease/phosphatase"/>
    <property type="match status" value="1"/>
</dbReference>
<reference evidence="1" key="1">
    <citation type="journal article" date="2021" name="Nat. Commun.">
        <title>Genomic analyses provide insights into spinach domestication and the genetic basis of agronomic traits.</title>
        <authorList>
            <person name="Cai X."/>
            <person name="Sun X."/>
            <person name="Xu C."/>
            <person name="Sun H."/>
            <person name="Wang X."/>
            <person name="Ge C."/>
            <person name="Zhang Z."/>
            <person name="Wang Q."/>
            <person name="Fei Z."/>
            <person name="Jiao C."/>
            <person name="Wang Q."/>
        </authorList>
    </citation>
    <scope>NUCLEOTIDE SEQUENCE [LARGE SCALE GENOMIC DNA]</scope>
    <source>
        <strain evidence="1">cv. Varoflay</strain>
    </source>
</reference>
<dbReference type="SUPFAM" id="SSF56219">
    <property type="entry name" value="DNase I-like"/>
    <property type="match status" value="1"/>
</dbReference>
<evidence type="ECO:0000313" key="1">
    <source>
        <dbReference type="Proteomes" id="UP000813463"/>
    </source>
</evidence>
<accession>A0ABM3QJC8</accession>
<protein>
    <recommendedName>
        <fullName evidence="3">RNA-directed DNA polymerase (Reverse transcriptase)</fullName>
    </recommendedName>
</protein>
<name>A0ABM3QJC8_SPIOL</name>
<dbReference type="GeneID" id="130459872"/>
<sequence length="259" mass="29634">MDAAGLMDLGYSGCPYTWKNAREGAKLIMERLDKALANPPLLDAFPHIKVHHLTRIHSDHCPIIVSLDNPILKGPFPFRCKEVWMEHPNFKNFFTSNWLSVNTDFLIGKKRLLARINGIQIALAKNYSTFLVNLEASLIKDLTDIFNKERQIWAQKTGINWRKFGDYSTKYFHVLAKIKKSRGKVLTLKNDHGDWVTDPDTLKNMAANFYSNMFRTTHDCSNFGAVLPTSKVLSIEDISDLGRPVTKEEIKFNLSCMDQ</sequence>
<dbReference type="PANTHER" id="PTHR33710:SF71">
    <property type="entry name" value="ENDONUCLEASE_EXONUCLEASE_PHOSPHATASE DOMAIN-CONTAINING PROTEIN"/>
    <property type="match status" value="1"/>
</dbReference>
<keyword evidence="1" id="KW-1185">Reference proteome</keyword>
<dbReference type="InterPro" id="IPR036691">
    <property type="entry name" value="Endo/exonu/phosph_ase_sf"/>
</dbReference>
<evidence type="ECO:0000313" key="2">
    <source>
        <dbReference type="RefSeq" id="XP_056683470.1"/>
    </source>
</evidence>
<evidence type="ECO:0008006" key="3">
    <source>
        <dbReference type="Google" id="ProtNLM"/>
    </source>
</evidence>
<gene>
    <name evidence="2" type="primary">LOC130459872</name>
</gene>
<organism evidence="1 2">
    <name type="scientific">Spinacia oleracea</name>
    <name type="common">Spinach</name>
    <dbReference type="NCBI Taxonomy" id="3562"/>
    <lineage>
        <taxon>Eukaryota</taxon>
        <taxon>Viridiplantae</taxon>
        <taxon>Streptophyta</taxon>
        <taxon>Embryophyta</taxon>
        <taxon>Tracheophyta</taxon>
        <taxon>Spermatophyta</taxon>
        <taxon>Magnoliopsida</taxon>
        <taxon>eudicotyledons</taxon>
        <taxon>Gunneridae</taxon>
        <taxon>Pentapetalae</taxon>
        <taxon>Caryophyllales</taxon>
        <taxon>Chenopodiaceae</taxon>
        <taxon>Chenopodioideae</taxon>
        <taxon>Anserineae</taxon>
        <taxon>Spinacia</taxon>
    </lineage>
</organism>
<dbReference type="PANTHER" id="PTHR33710">
    <property type="entry name" value="BNAC02G09200D PROTEIN"/>
    <property type="match status" value="1"/>
</dbReference>
<dbReference type="Proteomes" id="UP000813463">
    <property type="component" value="Chromosome 4"/>
</dbReference>
<dbReference type="RefSeq" id="XP_056683470.1">
    <property type="nucleotide sequence ID" value="XM_056827492.1"/>
</dbReference>